<evidence type="ECO:0000313" key="4">
    <source>
        <dbReference type="EMBL" id="MBC3807996.1"/>
    </source>
</evidence>
<dbReference type="NCBIfam" id="TIGR01777">
    <property type="entry name" value="yfcH"/>
    <property type="match status" value="1"/>
</dbReference>
<protein>
    <submittedName>
        <fullName evidence="4">TIGR01777 family protein</fullName>
    </submittedName>
</protein>
<dbReference type="SUPFAM" id="SSF51735">
    <property type="entry name" value="NAD(P)-binding Rossmann-fold domains"/>
    <property type="match status" value="1"/>
</dbReference>
<feature type="domain" description="NAD-dependent epimerase/dehydratase" evidence="2">
    <location>
        <begin position="3"/>
        <end position="222"/>
    </location>
</feature>
<dbReference type="InterPro" id="IPR010099">
    <property type="entry name" value="SDR39U1"/>
</dbReference>
<dbReference type="InterPro" id="IPR036291">
    <property type="entry name" value="NAD(P)-bd_dom_sf"/>
</dbReference>
<keyword evidence="5" id="KW-1185">Reference proteome</keyword>
<evidence type="ECO:0000256" key="1">
    <source>
        <dbReference type="ARBA" id="ARBA00009353"/>
    </source>
</evidence>
<evidence type="ECO:0000259" key="3">
    <source>
        <dbReference type="Pfam" id="PF08338"/>
    </source>
</evidence>
<name>A0ABR6X540_9BURK</name>
<dbReference type="InterPro" id="IPR001509">
    <property type="entry name" value="Epimerase_deHydtase"/>
</dbReference>
<accession>A0ABR6X540</accession>
<evidence type="ECO:0000259" key="2">
    <source>
        <dbReference type="Pfam" id="PF01370"/>
    </source>
</evidence>
<dbReference type="Pfam" id="PF08338">
    <property type="entry name" value="DUF1731"/>
    <property type="match status" value="1"/>
</dbReference>
<dbReference type="CDD" id="cd05242">
    <property type="entry name" value="SDR_a8"/>
    <property type="match status" value="1"/>
</dbReference>
<reference evidence="4 5" key="1">
    <citation type="submission" date="2020-08" db="EMBL/GenBank/DDBJ databases">
        <title>Novel species isolated from subtropical streams in China.</title>
        <authorList>
            <person name="Lu H."/>
        </authorList>
    </citation>
    <scope>NUCLEOTIDE SEQUENCE [LARGE SCALE GENOMIC DNA]</scope>
    <source>
        <strain evidence="4 5">KACC 16656</strain>
    </source>
</reference>
<dbReference type="Proteomes" id="UP000648257">
    <property type="component" value="Unassembled WGS sequence"/>
</dbReference>
<proteinExistence type="inferred from homology"/>
<comment type="caution">
    <text evidence="4">The sequence shown here is derived from an EMBL/GenBank/DDBJ whole genome shotgun (WGS) entry which is preliminary data.</text>
</comment>
<dbReference type="PANTHER" id="PTHR11092:SF0">
    <property type="entry name" value="EPIMERASE FAMILY PROTEIN SDR39U1"/>
    <property type="match status" value="1"/>
</dbReference>
<dbReference type="Gene3D" id="3.40.50.720">
    <property type="entry name" value="NAD(P)-binding Rossmann-like Domain"/>
    <property type="match status" value="1"/>
</dbReference>
<dbReference type="PANTHER" id="PTHR11092">
    <property type="entry name" value="SUGAR NUCLEOTIDE EPIMERASE RELATED"/>
    <property type="match status" value="1"/>
</dbReference>
<comment type="similarity">
    <text evidence="1">Belongs to the NAD(P)-dependent epimerase/dehydratase family. SDR39U1 subfamily.</text>
</comment>
<gene>
    <name evidence="4" type="ORF">H8K52_11630</name>
</gene>
<dbReference type="EMBL" id="JACOFW010000012">
    <property type="protein sequence ID" value="MBC3807996.1"/>
    <property type="molecule type" value="Genomic_DNA"/>
</dbReference>
<dbReference type="InterPro" id="IPR013549">
    <property type="entry name" value="DUF1731"/>
</dbReference>
<dbReference type="RefSeq" id="WP_186923078.1">
    <property type="nucleotide sequence ID" value="NZ_JACOFW010000012.1"/>
</dbReference>
<sequence length="299" mass="32911">MRILITGGTGLIGRTLCAALSARGDELTVLSRRPQQVADLCGSGVHAIQHLDEWTPEMQFDAVINLAGEPIVDAYWTSKRKQVLRDSRIQLTQQLVKKIQQAKTKPRVLISASAIGYYGMVPDLSLDEHAPCGKDFSAQLCVDWERAASAAKEFGVRVVLLRTGLVLDETGGMLKKMLLPFRCALGSRLGDGKQWMSWIHWQDYLLAVLYLLDHPEANSAFNLTAPAPVTNAEFTQALAHVVGRPAVFVAPAFILKLAMGERSDLLLGGQKVVPHRLLQSGFHFEFPDLPSAFQEILKS</sequence>
<feature type="domain" description="DUF1731" evidence="3">
    <location>
        <begin position="250"/>
        <end position="296"/>
    </location>
</feature>
<organism evidence="4 5">
    <name type="scientific">Undibacterium seohonense</name>
    <dbReference type="NCBI Taxonomy" id="1344950"/>
    <lineage>
        <taxon>Bacteria</taxon>
        <taxon>Pseudomonadati</taxon>
        <taxon>Pseudomonadota</taxon>
        <taxon>Betaproteobacteria</taxon>
        <taxon>Burkholderiales</taxon>
        <taxon>Oxalobacteraceae</taxon>
        <taxon>Undibacterium</taxon>
    </lineage>
</organism>
<dbReference type="Pfam" id="PF01370">
    <property type="entry name" value="Epimerase"/>
    <property type="match status" value="1"/>
</dbReference>
<evidence type="ECO:0000313" key="5">
    <source>
        <dbReference type="Proteomes" id="UP000648257"/>
    </source>
</evidence>